<dbReference type="EMBL" id="JADEXP010000031">
    <property type="protein sequence ID" value="MBE9066177.1"/>
    <property type="molecule type" value="Genomic_DNA"/>
</dbReference>
<dbReference type="PANTHER" id="PTHR47152">
    <property type="entry name" value="SLR2084 PROTEIN-RELATED"/>
    <property type="match status" value="1"/>
</dbReference>
<keyword evidence="2" id="KW-0540">Nuclease</keyword>
<dbReference type="GO" id="GO:0004519">
    <property type="term" value="F:endonuclease activity"/>
    <property type="evidence" value="ECO:0007669"/>
    <property type="project" value="UniProtKB-KW"/>
</dbReference>
<keyword evidence="2" id="KW-0378">Hydrolase</keyword>
<dbReference type="CDD" id="cd06260">
    <property type="entry name" value="DUF820-like"/>
    <property type="match status" value="1"/>
</dbReference>
<dbReference type="Gene3D" id="3.90.1570.10">
    <property type="entry name" value="tt1808, chain A"/>
    <property type="match status" value="1"/>
</dbReference>
<evidence type="ECO:0000313" key="3">
    <source>
        <dbReference type="Proteomes" id="UP000615026"/>
    </source>
</evidence>
<protein>
    <submittedName>
        <fullName evidence="2">Uma2 family endonuclease</fullName>
    </submittedName>
</protein>
<dbReference type="InterPro" id="IPR008538">
    <property type="entry name" value="Uma2"/>
</dbReference>
<sequence length="215" mass="24451">MPQLTITPDTVELSPGGEVVLRHQTWSSYEALLAQRSDKAAIKIRFDADAQEIRLMAPLPNHGKRSAALADFVKAMLRYQNLDWEEYDPITLKRFAKAGVEPDRCFYIANRKAILGKDRIDLSVDPPPDLALEVDWTSFTSAKDYQSIGVPELWIYRSQSFHMYVFDGYGYKVSESSSIFPKLPVSQLIPEYVELAWNKGSSVALRQFEKTLSQL</sequence>
<dbReference type="PANTHER" id="PTHR47152:SF1">
    <property type="entry name" value="SLL1186 PROTEIN"/>
    <property type="match status" value="1"/>
</dbReference>
<dbReference type="SUPFAM" id="SSF52980">
    <property type="entry name" value="Restriction endonuclease-like"/>
    <property type="match status" value="1"/>
</dbReference>
<dbReference type="Proteomes" id="UP000615026">
    <property type="component" value="Unassembled WGS sequence"/>
</dbReference>
<organism evidence="2 3">
    <name type="scientific">Leptolyngbya cf. ectocarpi LEGE 11479</name>
    <dbReference type="NCBI Taxonomy" id="1828722"/>
    <lineage>
        <taxon>Bacteria</taxon>
        <taxon>Bacillati</taxon>
        <taxon>Cyanobacteriota</taxon>
        <taxon>Cyanophyceae</taxon>
        <taxon>Leptolyngbyales</taxon>
        <taxon>Leptolyngbyaceae</taxon>
        <taxon>Leptolyngbya group</taxon>
        <taxon>Leptolyngbya</taxon>
    </lineage>
</organism>
<evidence type="ECO:0000313" key="2">
    <source>
        <dbReference type="EMBL" id="MBE9066177.1"/>
    </source>
</evidence>
<name>A0A928ZSF9_LEPEC</name>
<comment type="caution">
    <text evidence="2">The sequence shown here is derived from an EMBL/GenBank/DDBJ whole genome shotgun (WGS) entry which is preliminary data.</text>
</comment>
<proteinExistence type="predicted"/>
<dbReference type="AlphaFoldDB" id="A0A928ZSF9"/>
<dbReference type="InterPro" id="IPR012296">
    <property type="entry name" value="Nuclease_put_TT1808"/>
</dbReference>
<gene>
    <name evidence="2" type="ORF">IQ260_05885</name>
</gene>
<accession>A0A928ZSF9</accession>
<dbReference type="InterPro" id="IPR011335">
    <property type="entry name" value="Restrct_endonuc-II-like"/>
</dbReference>
<keyword evidence="3" id="KW-1185">Reference proteome</keyword>
<feature type="domain" description="Putative restriction endonuclease" evidence="1">
    <location>
        <begin position="45"/>
        <end position="190"/>
    </location>
</feature>
<reference evidence="2" key="1">
    <citation type="submission" date="2020-10" db="EMBL/GenBank/DDBJ databases">
        <authorList>
            <person name="Castelo-Branco R."/>
            <person name="Eusebio N."/>
            <person name="Adriana R."/>
            <person name="Vieira A."/>
            <person name="Brugerolle De Fraissinette N."/>
            <person name="Rezende De Castro R."/>
            <person name="Schneider M.P."/>
            <person name="Vasconcelos V."/>
            <person name="Leao P.N."/>
        </authorList>
    </citation>
    <scope>NUCLEOTIDE SEQUENCE</scope>
    <source>
        <strain evidence="2">LEGE 11479</strain>
    </source>
</reference>
<evidence type="ECO:0000259" key="1">
    <source>
        <dbReference type="Pfam" id="PF05685"/>
    </source>
</evidence>
<keyword evidence="2" id="KW-0255">Endonuclease</keyword>
<dbReference type="Pfam" id="PF05685">
    <property type="entry name" value="Uma2"/>
    <property type="match status" value="1"/>
</dbReference>